<protein>
    <submittedName>
        <fullName evidence="1">Uncharacterized protein</fullName>
    </submittedName>
</protein>
<dbReference type="PANTHER" id="PTHR11439:SF483">
    <property type="entry name" value="PEPTIDE SYNTHASE GLIP-LIKE, PUTATIVE (AFU_ORTHOLOGUE AFUA_3G12920)-RELATED"/>
    <property type="match status" value="1"/>
</dbReference>
<dbReference type="Proteomes" id="UP001458880">
    <property type="component" value="Unassembled WGS sequence"/>
</dbReference>
<dbReference type="EMBL" id="JASPKY010000529">
    <property type="protein sequence ID" value="KAK9693878.1"/>
    <property type="molecule type" value="Genomic_DNA"/>
</dbReference>
<dbReference type="AlphaFoldDB" id="A0AAW1IVC2"/>
<name>A0AAW1IVC2_POPJA</name>
<accession>A0AAW1IVC2</accession>
<dbReference type="PANTHER" id="PTHR11439">
    <property type="entry name" value="GAG-POL-RELATED RETROTRANSPOSON"/>
    <property type="match status" value="1"/>
</dbReference>
<dbReference type="CDD" id="cd09272">
    <property type="entry name" value="RNase_HI_RT_Ty1"/>
    <property type="match status" value="1"/>
</dbReference>
<reference evidence="1 2" key="1">
    <citation type="journal article" date="2024" name="BMC Genomics">
        <title>De novo assembly and annotation of Popillia japonica's genome with initial clues to its potential as an invasive pest.</title>
        <authorList>
            <person name="Cucini C."/>
            <person name="Boschi S."/>
            <person name="Funari R."/>
            <person name="Cardaioli E."/>
            <person name="Iannotti N."/>
            <person name="Marturano G."/>
            <person name="Paoli F."/>
            <person name="Bruttini M."/>
            <person name="Carapelli A."/>
            <person name="Frati F."/>
            <person name="Nardi F."/>
        </authorList>
    </citation>
    <scope>NUCLEOTIDE SEQUENCE [LARGE SCALE GENOMIC DNA]</scope>
    <source>
        <strain evidence="1">DMR45628</strain>
    </source>
</reference>
<comment type="caution">
    <text evidence="1">The sequence shown here is derived from an EMBL/GenBank/DDBJ whole genome shotgun (WGS) entry which is preliminary data.</text>
</comment>
<gene>
    <name evidence="1" type="ORF">QE152_g33910</name>
</gene>
<evidence type="ECO:0000313" key="1">
    <source>
        <dbReference type="EMBL" id="KAK9693878.1"/>
    </source>
</evidence>
<keyword evidence="2" id="KW-1185">Reference proteome</keyword>
<evidence type="ECO:0000313" key="2">
    <source>
        <dbReference type="Proteomes" id="UP001458880"/>
    </source>
</evidence>
<organism evidence="1 2">
    <name type="scientific">Popillia japonica</name>
    <name type="common">Japanese beetle</name>
    <dbReference type="NCBI Taxonomy" id="7064"/>
    <lineage>
        <taxon>Eukaryota</taxon>
        <taxon>Metazoa</taxon>
        <taxon>Ecdysozoa</taxon>
        <taxon>Arthropoda</taxon>
        <taxon>Hexapoda</taxon>
        <taxon>Insecta</taxon>
        <taxon>Pterygota</taxon>
        <taxon>Neoptera</taxon>
        <taxon>Endopterygota</taxon>
        <taxon>Coleoptera</taxon>
        <taxon>Polyphaga</taxon>
        <taxon>Scarabaeiformia</taxon>
        <taxon>Scarabaeidae</taxon>
        <taxon>Rutelinae</taxon>
        <taxon>Popillia</taxon>
    </lineage>
</organism>
<sequence>MALAYDTSQEQKLLPYSDADRGGDQLDRKSVSACAIYLGNSLMSWISKKQNVVALSSYEAEYLASALTASELIYEEVFVMT</sequence>
<proteinExistence type="predicted"/>